<feature type="transmembrane region" description="Helical" evidence="1">
    <location>
        <begin position="50"/>
        <end position="68"/>
    </location>
</feature>
<dbReference type="Proteomes" id="UP000334019">
    <property type="component" value="Chromosome"/>
</dbReference>
<sequence length="167" mass="18071">MAPSAPVPGWWQRTWPLVALGTLSIAMWIGRIRNVVGDDALSGFGRSFRLGLALSFVLMGVALLTACWSGRRNRNWREAAHRADDGWRAGAGVPEWGRTVATLLVAWTTVVWLVQGIGILVDPHHDAGFKVVHTVLMLGSLVVAGFGAWGLRRSWPVAPPSRPAMSG</sequence>
<keyword evidence="3" id="KW-1185">Reference proteome</keyword>
<proteinExistence type="predicted"/>
<protein>
    <submittedName>
        <fullName evidence="2">Uncharacterized protein</fullName>
    </submittedName>
</protein>
<keyword evidence="1" id="KW-1133">Transmembrane helix</keyword>
<keyword evidence="1" id="KW-0472">Membrane</keyword>
<evidence type="ECO:0000313" key="2">
    <source>
        <dbReference type="EMBL" id="QGG94749.1"/>
    </source>
</evidence>
<keyword evidence="1" id="KW-0812">Transmembrane</keyword>
<dbReference type="EMBL" id="CP045851">
    <property type="protein sequence ID" value="QGG94749.1"/>
    <property type="molecule type" value="Genomic_DNA"/>
</dbReference>
<feature type="transmembrane region" description="Helical" evidence="1">
    <location>
        <begin position="12"/>
        <end position="30"/>
    </location>
</feature>
<organism evidence="2 3">
    <name type="scientific">Actinomarinicola tropica</name>
    <dbReference type="NCBI Taxonomy" id="2789776"/>
    <lineage>
        <taxon>Bacteria</taxon>
        <taxon>Bacillati</taxon>
        <taxon>Actinomycetota</taxon>
        <taxon>Acidimicrobiia</taxon>
        <taxon>Acidimicrobiales</taxon>
        <taxon>Iamiaceae</taxon>
        <taxon>Actinomarinicola</taxon>
    </lineage>
</organism>
<feature type="transmembrane region" description="Helical" evidence="1">
    <location>
        <begin position="100"/>
        <end position="121"/>
    </location>
</feature>
<evidence type="ECO:0000313" key="3">
    <source>
        <dbReference type="Proteomes" id="UP000334019"/>
    </source>
</evidence>
<reference evidence="2 3" key="1">
    <citation type="submission" date="2019-11" db="EMBL/GenBank/DDBJ databases">
        <authorList>
            <person name="He Y."/>
        </authorList>
    </citation>
    <scope>NUCLEOTIDE SEQUENCE [LARGE SCALE GENOMIC DNA]</scope>
    <source>
        <strain evidence="2 3">SCSIO 58843</strain>
    </source>
</reference>
<gene>
    <name evidence="2" type="ORF">GH723_06285</name>
</gene>
<accession>A0A5Q2RCY3</accession>
<evidence type="ECO:0000256" key="1">
    <source>
        <dbReference type="SAM" id="Phobius"/>
    </source>
</evidence>
<dbReference type="KEGG" id="atq:GH723_06285"/>
<dbReference type="RefSeq" id="WP_153758855.1">
    <property type="nucleotide sequence ID" value="NZ_CP045851.1"/>
</dbReference>
<dbReference type="AlphaFoldDB" id="A0A5Q2RCY3"/>
<name>A0A5Q2RCY3_9ACTN</name>
<feature type="transmembrane region" description="Helical" evidence="1">
    <location>
        <begin position="127"/>
        <end position="151"/>
    </location>
</feature>